<accession>A0A2M9ZA29</accession>
<dbReference type="AlphaFoldDB" id="A0A2M9ZA29"/>
<gene>
    <name evidence="1" type="ORF">CH371_12710</name>
</gene>
<protein>
    <submittedName>
        <fullName evidence="1">Uncharacterized protein</fullName>
    </submittedName>
</protein>
<comment type="caution">
    <text evidence="1">The sequence shown here is derived from an EMBL/GenBank/DDBJ whole genome shotgun (WGS) entry which is preliminary data.</text>
</comment>
<organism evidence="1 2">
    <name type="scientific">Leptospira wolffii</name>
    <dbReference type="NCBI Taxonomy" id="409998"/>
    <lineage>
        <taxon>Bacteria</taxon>
        <taxon>Pseudomonadati</taxon>
        <taxon>Spirochaetota</taxon>
        <taxon>Spirochaetia</taxon>
        <taxon>Leptospirales</taxon>
        <taxon>Leptospiraceae</taxon>
        <taxon>Leptospira</taxon>
    </lineage>
</organism>
<sequence length="170" mass="19192">MKKSVIVLIGLLSLQCVSYGKVNAWKDDFKNQTTFNLELYANTKFTPKGARTLFLSLTKTVSEGSKTVIKCYLFAKLSDHDQPFANSLFFKLGDKKINIESQDAKNASGGDRFSVWRSYSAEFILTNELQNDLLNANSLSIRFYSGEFPYDADFSSNDLQAIKELIRSKP</sequence>
<reference evidence="1 2" key="1">
    <citation type="submission" date="2017-07" db="EMBL/GenBank/DDBJ databases">
        <title>Leptospira spp. isolated from tropical soils.</title>
        <authorList>
            <person name="Thibeaux R."/>
            <person name="Iraola G."/>
            <person name="Ferres I."/>
            <person name="Bierque E."/>
            <person name="Girault D."/>
            <person name="Soupe-Gilbert M.-E."/>
            <person name="Picardeau M."/>
            <person name="Goarant C."/>
        </authorList>
    </citation>
    <scope>NUCLEOTIDE SEQUENCE [LARGE SCALE GENOMIC DNA]</scope>
    <source>
        <strain evidence="1 2">FH2-C-A2</strain>
    </source>
</reference>
<evidence type="ECO:0000313" key="1">
    <source>
        <dbReference type="EMBL" id="PJZ65260.1"/>
    </source>
</evidence>
<dbReference type="EMBL" id="NPDT01000005">
    <property type="protein sequence ID" value="PJZ65260.1"/>
    <property type="molecule type" value="Genomic_DNA"/>
</dbReference>
<name>A0A2M9ZA29_9LEPT</name>
<evidence type="ECO:0000313" key="2">
    <source>
        <dbReference type="Proteomes" id="UP000231912"/>
    </source>
</evidence>
<dbReference type="Proteomes" id="UP000231912">
    <property type="component" value="Unassembled WGS sequence"/>
</dbReference>
<dbReference type="RefSeq" id="WP_100759229.1">
    <property type="nucleotide sequence ID" value="NZ_NPDT01000005.1"/>
</dbReference>
<proteinExistence type="predicted"/>